<dbReference type="RefSeq" id="WP_043348542.1">
    <property type="nucleotide sequence ID" value="NZ_CP010536.1"/>
</dbReference>
<dbReference type="Gene3D" id="3.30.700.10">
    <property type="entry name" value="Glycoprotein, Type 4 Pilin"/>
    <property type="match status" value="1"/>
</dbReference>
<dbReference type="Proteomes" id="UP000031843">
    <property type="component" value="Chromosome main"/>
</dbReference>
<keyword evidence="3" id="KW-1185">Reference proteome</keyword>
<dbReference type="STRING" id="68895.RR42_m3157"/>
<accession>A0A0C4YIG9</accession>
<organism evidence="2 3">
    <name type="scientific">Cupriavidus basilensis</name>
    <dbReference type="NCBI Taxonomy" id="68895"/>
    <lineage>
        <taxon>Bacteria</taxon>
        <taxon>Pseudomonadati</taxon>
        <taxon>Pseudomonadota</taxon>
        <taxon>Betaproteobacteria</taxon>
        <taxon>Burkholderiales</taxon>
        <taxon>Burkholderiaceae</taxon>
        <taxon>Cupriavidus</taxon>
    </lineage>
</organism>
<evidence type="ECO:0000313" key="3">
    <source>
        <dbReference type="Proteomes" id="UP000031843"/>
    </source>
</evidence>
<gene>
    <name evidence="2" type="ORF">RR42_m3157</name>
</gene>
<evidence type="ECO:0000256" key="1">
    <source>
        <dbReference type="SAM" id="Phobius"/>
    </source>
</evidence>
<dbReference type="InterPro" id="IPR012902">
    <property type="entry name" value="N_methyl_site"/>
</dbReference>
<evidence type="ECO:0000313" key="2">
    <source>
        <dbReference type="EMBL" id="AJG20526.1"/>
    </source>
</evidence>
<sequence>MRKASRELARHTHGFTLVELMVGLVISMLLLIVISSFYLSQRASYGTHTDLAGIQENARAIAQLLQRDVRQAGYNDFPAGTTFANANTIDATNDTGTNTSDTLTFRYFGSDALAAAASVPTPNPDGTIVDCTGKGVSNIVLQAETFSIANDASGMPWLQCTANGTTTPLFPGVERFQVLLGEDTDGDQAINRYVPPGVAVMANVRAMVVSVVLVGDSLSNPAPVSATLNHFGTAYAPANVAPASDAGSVVQLPVDGRLRKHFTFYIAVRNRLN</sequence>
<dbReference type="Pfam" id="PF07963">
    <property type="entry name" value="N_methyl"/>
    <property type="match status" value="1"/>
</dbReference>
<dbReference type="EMBL" id="CP010536">
    <property type="protein sequence ID" value="AJG20526.1"/>
    <property type="molecule type" value="Genomic_DNA"/>
</dbReference>
<proteinExistence type="predicted"/>
<reference evidence="2 3" key="1">
    <citation type="journal article" date="2015" name="Genome Announc.">
        <title>Complete Genome Sequence of Cupriavidus basilensis 4G11, Isolated from the Oak Ridge Field Research Center Site.</title>
        <authorList>
            <person name="Ray J."/>
            <person name="Waters R.J."/>
            <person name="Skerker J.M."/>
            <person name="Kuehl J.V."/>
            <person name="Price M.N."/>
            <person name="Huang J."/>
            <person name="Chakraborty R."/>
            <person name="Arkin A.P."/>
            <person name="Deutschbauer A."/>
        </authorList>
    </citation>
    <scope>NUCLEOTIDE SEQUENCE [LARGE SCALE GENOMIC DNA]</scope>
    <source>
        <strain evidence="2">4G11</strain>
    </source>
</reference>
<protein>
    <submittedName>
        <fullName evidence="2">Type IV fimbrial biogenesis protein PilW</fullName>
    </submittedName>
</protein>
<dbReference type="PROSITE" id="PS00409">
    <property type="entry name" value="PROKAR_NTER_METHYL"/>
    <property type="match status" value="1"/>
</dbReference>
<dbReference type="SUPFAM" id="SSF54523">
    <property type="entry name" value="Pili subunits"/>
    <property type="match status" value="1"/>
</dbReference>
<keyword evidence="1" id="KW-1133">Transmembrane helix</keyword>
<dbReference type="Pfam" id="PF16074">
    <property type="entry name" value="PilW"/>
    <property type="match status" value="1"/>
</dbReference>
<dbReference type="InterPro" id="IPR045584">
    <property type="entry name" value="Pilin-like"/>
</dbReference>
<dbReference type="GO" id="GO:0043683">
    <property type="term" value="P:type IV pilus assembly"/>
    <property type="evidence" value="ECO:0007669"/>
    <property type="project" value="InterPro"/>
</dbReference>
<name>A0A0C4YIG9_9BURK</name>
<dbReference type="InterPro" id="IPR032092">
    <property type="entry name" value="PilW"/>
</dbReference>
<dbReference type="KEGG" id="cbw:RR42_m3157"/>
<keyword evidence="1" id="KW-0472">Membrane</keyword>
<keyword evidence="1" id="KW-0812">Transmembrane</keyword>
<dbReference type="OrthoDB" id="8970879at2"/>
<feature type="transmembrane region" description="Helical" evidence="1">
    <location>
        <begin position="20"/>
        <end position="39"/>
    </location>
</feature>
<dbReference type="AlphaFoldDB" id="A0A0C4YIG9"/>